<evidence type="ECO:0000256" key="2">
    <source>
        <dbReference type="ARBA" id="ARBA00011805"/>
    </source>
</evidence>
<dbReference type="InterPro" id="IPR019533">
    <property type="entry name" value="Peptidase_S26"/>
</dbReference>
<evidence type="ECO:0000313" key="11">
    <source>
        <dbReference type="Proteomes" id="UP000694843"/>
    </source>
</evidence>
<dbReference type="Gene3D" id="2.10.109.10">
    <property type="entry name" value="Umud Fragment, subunit A"/>
    <property type="match status" value="1"/>
</dbReference>
<feature type="chain" id="PRO_5037218083" evidence="9">
    <location>
        <begin position="20"/>
        <end position="144"/>
    </location>
</feature>
<dbReference type="KEGG" id="hazt:108679567"/>
<dbReference type="CDD" id="cd06530">
    <property type="entry name" value="S26_SPase_I"/>
    <property type="match status" value="1"/>
</dbReference>
<feature type="active site" evidence="8">
    <location>
        <position position="36"/>
    </location>
</feature>
<gene>
    <name evidence="12" type="primary">LOC108679567</name>
</gene>
<dbReference type="PRINTS" id="PR00727">
    <property type="entry name" value="LEADERPTASE"/>
</dbReference>
<dbReference type="InterPro" id="IPR036286">
    <property type="entry name" value="LexA/Signal_pep-like_sf"/>
</dbReference>
<dbReference type="GeneID" id="108679567"/>
<dbReference type="AlphaFoldDB" id="A0A8B7PDI6"/>
<dbReference type="PANTHER" id="PTHR12383:SF16">
    <property type="entry name" value="MITOCHONDRIAL INNER MEMBRANE PROTEASE SUBUNIT 1"/>
    <property type="match status" value="1"/>
</dbReference>
<dbReference type="RefSeq" id="XP_018023707.2">
    <property type="nucleotide sequence ID" value="XM_018168218.2"/>
</dbReference>
<evidence type="ECO:0000256" key="3">
    <source>
        <dbReference type="ARBA" id="ARBA00022792"/>
    </source>
</evidence>
<keyword evidence="11" id="KW-1185">Reference proteome</keyword>
<evidence type="ECO:0000256" key="1">
    <source>
        <dbReference type="ARBA" id="ARBA00004273"/>
    </source>
</evidence>
<organism evidence="11 12">
    <name type="scientific">Hyalella azteca</name>
    <name type="common">Amphipod</name>
    <dbReference type="NCBI Taxonomy" id="294128"/>
    <lineage>
        <taxon>Eukaryota</taxon>
        <taxon>Metazoa</taxon>
        <taxon>Ecdysozoa</taxon>
        <taxon>Arthropoda</taxon>
        <taxon>Crustacea</taxon>
        <taxon>Multicrustacea</taxon>
        <taxon>Malacostraca</taxon>
        <taxon>Eumalacostraca</taxon>
        <taxon>Peracarida</taxon>
        <taxon>Amphipoda</taxon>
        <taxon>Senticaudata</taxon>
        <taxon>Talitrida</taxon>
        <taxon>Talitroidea</taxon>
        <taxon>Hyalellidae</taxon>
        <taxon>Hyalella</taxon>
    </lineage>
</organism>
<dbReference type="GO" id="GO:0004252">
    <property type="term" value="F:serine-type endopeptidase activity"/>
    <property type="evidence" value="ECO:0007669"/>
    <property type="project" value="InterPro"/>
</dbReference>
<dbReference type="GO" id="GO:0006465">
    <property type="term" value="P:signal peptide processing"/>
    <property type="evidence" value="ECO:0007669"/>
    <property type="project" value="InterPro"/>
</dbReference>
<keyword evidence="9" id="KW-0732">Signal</keyword>
<dbReference type="InterPro" id="IPR000223">
    <property type="entry name" value="Pept_S26A_signal_pept_1"/>
</dbReference>
<dbReference type="PANTHER" id="PTHR12383">
    <property type="entry name" value="PROTEASE FAMILY S26 MITOCHONDRIAL INNER MEMBRANE PROTEASE-RELATED"/>
    <property type="match status" value="1"/>
</dbReference>
<comment type="subcellular location">
    <subcellularLocation>
        <location evidence="1">Mitochondrion inner membrane</location>
    </subcellularLocation>
</comment>
<comment type="subunit">
    <text evidence="2">Heterodimer of 2 subunits, IMMPL1 and IMMPL2.</text>
</comment>
<feature type="active site" evidence="8">
    <location>
        <position position="79"/>
    </location>
</feature>
<evidence type="ECO:0000256" key="6">
    <source>
        <dbReference type="ARBA" id="ARBA00023136"/>
    </source>
</evidence>
<keyword evidence="12" id="KW-0645">Protease</keyword>
<keyword evidence="4" id="KW-0378">Hydrolase</keyword>
<proteinExistence type="inferred from homology"/>
<evidence type="ECO:0000256" key="9">
    <source>
        <dbReference type="SAM" id="SignalP"/>
    </source>
</evidence>
<dbReference type="OrthoDB" id="308440at2759"/>
<dbReference type="OMA" id="LCKGPSM"/>
<keyword evidence="3" id="KW-0999">Mitochondrion inner membrane</keyword>
<evidence type="ECO:0000259" key="10">
    <source>
        <dbReference type="Pfam" id="PF10502"/>
    </source>
</evidence>
<evidence type="ECO:0000256" key="7">
    <source>
        <dbReference type="ARBA" id="ARBA00038445"/>
    </source>
</evidence>
<protein>
    <submittedName>
        <fullName evidence="12">Mitochondrial inner membrane protease subunit 1</fullName>
    </submittedName>
</protein>
<dbReference type="Pfam" id="PF10502">
    <property type="entry name" value="Peptidase_S26"/>
    <property type="match status" value="2"/>
</dbReference>
<dbReference type="Proteomes" id="UP000694843">
    <property type="component" value="Unplaced"/>
</dbReference>
<keyword evidence="5" id="KW-0496">Mitochondrion</keyword>
<feature type="signal peptide" evidence="9">
    <location>
        <begin position="1"/>
        <end position="19"/>
    </location>
</feature>
<accession>A0A8B7PDI6</accession>
<dbReference type="SUPFAM" id="SSF51306">
    <property type="entry name" value="LexA/Signal peptidase"/>
    <property type="match status" value="1"/>
</dbReference>
<comment type="similarity">
    <text evidence="7">Belongs to the peptidase S26 family. IMP1 subfamily.</text>
</comment>
<dbReference type="GO" id="GO:0042720">
    <property type="term" value="C:mitochondrial inner membrane peptidase complex"/>
    <property type="evidence" value="ECO:0007669"/>
    <property type="project" value="TreeGrafter"/>
</dbReference>
<evidence type="ECO:0000256" key="5">
    <source>
        <dbReference type="ARBA" id="ARBA00023128"/>
    </source>
</evidence>
<evidence type="ECO:0000256" key="4">
    <source>
        <dbReference type="ARBA" id="ARBA00022801"/>
    </source>
</evidence>
<feature type="domain" description="Peptidase S26" evidence="10">
    <location>
        <begin position="8"/>
        <end position="91"/>
    </location>
</feature>
<sequence>MLGSVVRSAAALVQVGCLAHCTLEFCADFVVCEGPSMEPTICGSDILLAEHISVRSRIISKGSVVIVRSPSDPHSYICKRVIAGPGDRVPIVGSSSFVPKGHVWLEGDNKLNSTDSRAFGPVPFGLVRGRAVMKLWPPSDIGFV</sequence>
<evidence type="ECO:0000313" key="12">
    <source>
        <dbReference type="RefSeq" id="XP_018023707.2"/>
    </source>
</evidence>
<reference evidence="12" key="1">
    <citation type="submission" date="2025-08" db="UniProtKB">
        <authorList>
            <consortium name="RefSeq"/>
        </authorList>
    </citation>
    <scope>IDENTIFICATION</scope>
    <source>
        <tissue evidence="12">Whole organism</tissue>
    </source>
</reference>
<keyword evidence="6" id="KW-0472">Membrane</keyword>
<evidence type="ECO:0000256" key="8">
    <source>
        <dbReference type="PIRSR" id="PIRSR600223-1"/>
    </source>
</evidence>
<dbReference type="GO" id="GO:0006627">
    <property type="term" value="P:protein processing involved in protein targeting to mitochondrion"/>
    <property type="evidence" value="ECO:0007669"/>
    <property type="project" value="TreeGrafter"/>
</dbReference>
<feature type="domain" description="Peptidase S26" evidence="10">
    <location>
        <begin position="97"/>
        <end position="136"/>
    </location>
</feature>
<name>A0A8B7PDI6_HYAAZ</name>
<dbReference type="InterPro" id="IPR052064">
    <property type="entry name" value="Mito_IMP1_subunit"/>
</dbReference>